<name>A0ABD3VZ96_SINWO</name>
<feature type="region of interest" description="Disordered" evidence="1">
    <location>
        <begin position="51"/>
        <end position="72"/>
    </location>
</feature>
<sequence>MGKTEETNAVQEETQKTTQTQTEKKNKDDIIQERKKGYKIADNISNKQWLNKTTTNKKTHTKTTTETTEETTDEHKKAIKILINGQTTTITTANGFQRTPTTASNIKNAARSITRKINRKNRNRIIPHDKY</sequence>
<evidence type="ECO:0000313" key="3">
    <source>
        <dbReference type="Proteomes" id="UP001634394"/>
    </source>
</evidence>
<protein>
    <submittedName>
        <fullName evidence="2">Uncharacterized protein</fullName>
    </submittedName>
</protein>
<keyword evidence="3" id="KW-1185">Reference proteome</keyword>
<gene>
    <name evidence="2" type="ORF">ACJMK2_043780</name>
</gene>
<feature type="compositionally biased region" description="Basic and acidic residues" evidence="1">
    <location>
        <begin position="22"/>
        <end position="34"/>
    </location>
</feature>
<proteinExistence type="predicted"/>
<evidence type="ECO:0000256" key="1">
    <source>
        <dbReference type="SAM" id="MobiDB-lite"/>
    </source>
</evidence>
<organism evidence="2 3">
    <name type="scientific">Sinanodonta woodiana</name>
    <name type="common">Chinese pond mussel</name>
    <name type="synonym">Anodonta woodiana</name>
    <dbReference type="NCBI Taxonomy" id="1069815"/>
    <lineage>
        <taxon>Eukaryota</taxon>
        <taxon>Metazoa</taxon>
        <taxon>Spiralia</taxon>
        <taxon>Lophotrochozoa</taxon>
        <taxon>Mollusca</taxon>
        <taxon>Bivalvia</taxon>
        <taxon>Autobranchia</taxon>
        <taxon>Heteroconchia</taxon>
        <taxon>Palaeoheterodonta</taxon>
        <taxon>Unionida</taxon>
        <taxon>Unionoidea</taxon>
        <taxon>Unionidae</taxon>
        <taxon>Unioninae</taxon>
        <taxon>Sinanodonta</taxon>
    </lineage>
</organism>
<accession>A0ABD3VZ96</accession>
<evidence type="ECO:0000313" key="2">
    <source>
        <dbReference type="EMBL" id="KAL3866486.1"/>
    </source>
</evidence>
<dbReference type="EMBL" id="JBJQND010000009">
    <property type="protein sequence ID" value="KAL3866486.1"/>
    <property type="molecule type" value="Genomic_DNA"/>
</dbReference>
<comment type="caution">
    <text evidence="2">The sequence shown here is derived from an EMBL/GenBank/DDBJ whole genome shotgun (WGS) entry which is preliminary data.</text>
</comment>
<feature type="region of interest" description="Disordered" evidence="1">
    <location>
        <begin position="1"/>
        <end position="34"/>
    </location>
</feature>
<dbReference type="AlphaFoldDB" id="A0ABD3VZ96"/>
<reference evidence="2 3" key="1">
    <citation type="submission" date="2024-11" db="EMBL/GenBank/DDBJ databases">
        <title>Chromosome-level genome assembly of the freshwater bivalve Anodonta woodiana.</title>
        <authorList>
            <person name="Chen X."/>
        </authorList>
    </citation>
    <scope>NUCLEOTIDE SEQUENCE [LARGE SCALE GENOMIC DNA]</scope>
    <source>
        <strain evidence="2">MN2024</strain>
        <tissue evidence="2">Gills</tissue>
    </source>
</reference>
<dbReference type="Proteomes" id="UP001634394">
    <property type="component" value="Unassembled WGS sequence"/>
</dbReference>